<evidence type="ECO:0000313" key="3">
    <source>
        <dbReference type="Proteomes" id="UP001470230"/>
    </source>
</evidence>
<feature type="region of interest" description="Disordered" evidence="1">
    <location>
        <begin position="320"/>
        <end position="351"/>
    </location>
</feature>
<accession>A0ABR2L614</accession>
<feature type="region of interest" description="Disordered" evidence="1">
    <location>
        <begin position="742"/>
        <end position="850"/>
    </location>
</feature>
<evidence type="ECO:0000313" key="2">
    <source>
        <dbReference type="EMBL" id="KAK8898777.1"/>
    </source>
</evidence>
<protein>
    <submittedName>
        <fullName evidence="2">Uncharacterized protein</fullName>
    </submittedName>
</protein>
<reference evidence="2 3" key="1">
    <citation type="submission" date="2024-04" db="EMBL/GenBank/DDBJ databases">
        <title>Tritrichomonas musculus Genome.</title>
        <authorList>
            <person name="Alves-Ferreira E."/>
            <person name="Grigg M."/>
            <person name="Lorenzi H."/>
            <person name="Galac M."/>
        </authorList>
    </citation>
    <scope>NUCLEOTIDE SEQUENCE [LARGE SCALE GENOMIC DNA]</scope>
    <source>
        <strain evidence="2 3">EAF2021</strain>
    </source>
</reference>
<dbReference type="Gene3D" id="3.40.50.300">
    <property type="entry name" value="P-loop containing nucleotide triphosphate hydrolases"/>
    <property type="match status" value="1"/>
</dbReference>
<dbReference type="InterPro" id="IPR027417">
    <property type="entry name" value="P-loop_NTPase"/>
</dbReference>
<feature type="compositionally biased region" description="Basic and acidic residues" evidence="1">
    <location>
        <begin position="1"/>
        <end position="11"/>
    </location>
</feature>
<feature type="region of interest" description="Disordered" evidence="1">
    <location>
        <begin position="900"/>
        <end position="919"/>
    </location>
</feature>
<feature type="region of interest" description="Disordered" evidence="1">
    <location>
        <begin position="1"/>
        <end position="102"/>
    </location>
</feature>
<feature type="compositionally biased region" description="Low complexity" evidence="1">
    <location>
        <begin position="56"/>
        <end position="68"/>
    </location>
</feature>
<dbReference type="EMBL" id="JAPFFF010000001">
    <property type="protein sequence ID" value="KAK8898777.1"/>
    <property type="molecule type" value="Genomic_DNA"/>
</dbReference>
<feature type="compositionally biased region" description="Basic and acidic residues" evidence="1">
    <location>
        <begin position="804"/>
        <end position="822"/>
    </location>
</feature>
<feature type="compositionally biased region" description="Basic and acidic residues" evidence="1">
    <location>
        <begin position="830"/>
        <end position="841"/>
    </location>
</feature>
<dbReference type="SUPFAM" id="SSF52540">
    <property type="entry name" value="P-loop containing nucleoside triphosphate hydrolases"/>
    <property type="match status" value="1"/>
</dbReference>
<feature type="region of interest" description="Disordered" evidence="1">
    <location>
        <begin position="929"/>
        <end position="958"/>
    </location>
</feature>
<feature type="compositionally biased region" description="Acidic residues" evidence="1">
    <location>
        <begin position="1433"/>
        <end position="1446"/>
    </location>
</feature>
<keyword evidence="3" id="KW-1185">Reference proteome</keyword>
<proteinExistence type="predicted"/>
<sequence length="1446" mass="166172">MNHSKRGERSISKNSTDSGPVRPHPPNEPPINASKRPIQSSQFLNEENEIENADLSSQIESNENIQNNENEENDDDNTINNLSKSTNEKETDDSWLNNLPPVIHPDEELHQELMKKRHEERLKKVTSICHCELEGILNFSFECINRRIEEKKKEEIEIKKGKNRYRRNEKKEELERYEKARQTRVLRTKFRNGFFTPEIVHIQRDPELLSTFVEPFHTIAIQHYLHFLSHSYLSDLSFAFNVSISESHLEDPNPLFNKLIQEIYNSSEKFTKSFGTIGSLKFPFIVCVGGPVGGGRTTITQFLQKVFDAHIIQLKPIVQPGSQSKKKKGGASPPPSPKVAPADGAVNENPVPEVPTDFFLNSSIQIKYSDDKTAVQQIVQGIKDNMDGRGFIIDGYPNNKNQFASLEKELSSAGLNMKKEQESLKERIGSQRLQNAKAQFPSINGMIIALNNEENTERLVDPQTGNIYKPDFNMPGIADLIGVSPVLFQKVKNDIEDRLIKVTVPPISIIPPKQLQVYTQYEGIVRKTATCTIIKHCDNLKDFIECIDNFILSLFSKLPNVLPHKRDKNNVITDIFPPLSILTQPSFLVLPQQCYAAVETWFNCLDLFGKTIANQSNLVNTLDNKLDVIIKRAIERFQLLIGQKDERLNICDEFVKKNMNNNDGNYNLPQLFRTIWDLSLKIRNKNLEHVDEVVAKSGLVEVLLELKESPKTFFIALVQKMLYMKWFYDSFEHLIYGKKEKEEDKNVNEEENVNEKPEGNEEQSEKEKEKPEEEEKEEEKKDKKEDKKSNKRESKLSKGKQSKQQKEKEKKGKNDKKQERGKSKSKNSKRGKDTESQKDIENEVNENENSDVKKVIEEPFLDKLTNINTIIPEFSLKMNPNSIPPEIIQEPIEIEEEELPSQIEENDQNENSNNDSNVPTIDISIVNKTFHPRPNSARPVHPPDSIRGEGITNRNSELKSQRADFRKVTFKNDLIDDEIQTEAENRFKEQKSKADFHGFDYLLTHLNYFYDSSKPSNSQVMFDVNVACSYLNIPPCVMKTPFDDTYRYAVEFFTYIGTQFKDDLLLSNEVKSNISIFRRFMNLCNTKETTMVKSVFDLRDALTRYAYAKCTHEMEHFASQFRLLKKMLNLSKEEAKADEANLNEPVTKKVNFTPKGTQKTLTQTKNITKSTIAPTTKPSIRSPRRTFINRNADQNSPRQNKLKTIKNSIPINNSNININTISNVTPIFSHCFKKLNGPLFEFDIKHVNPDVQKLAKLELSLDTPIIAQDLVSSETLMKIASCASDLGIYHASGYDMLLVAHEVIFGIEEEEEEEAAIDEEEEKTFVYTAADVIGNNDDRKQKLLMFMKFQFCMNILECAEHFEVLQFLLCFAHSREEEIEIMEMFQNSMIRNPSTKPLSRSINLMSTVHDDNESINIFHQNDINDNESLNINDDNESEGNIEEDIP</sequence>
<organism evidence="2 3">
    <name type="scientific">Tritrichomonas musculus</name>
    <dbReference type="NCBI Taxonomy" id="1915356"/>
    <lineage>
        <taxon>Eukaryota</taxon>
        <taxon>Metamonada</taxon>
        <taxon>Parabasalia</taxon>
        <taxon>Tritrichomonadida</taxon>
        <taxon>Tritrichomonadidae</taxon>
        <taxon>Tritrichomonas</taxon>
    </lineage>
</organism>
<dbReference type="Proteomes" id="UP001470230">
    <property type="component" value="Unassembled WGS sequence"/>
</dbReference>
<dbReference type="PANTHER" id="PTHR36812">
    <property type="entry name" value="NEUROFILAMENT TRIPLET M PROTEIN-LIKE PROTEIN"/>
    <property type="match status" value="1"/>
</dbReference>
<comment type="caution">
    <text evidence="2">The sequence shown here is derived from an EMBL/GenBank/DDBJ whole genome shotgun (WGS) entry which is preliminary data.</text>
</comment>
<name>A0ABR2L614_9EUKA</name>
<dbReference type="PANTHER" id="PTHR36812:SF9">
    <property type="entry name" value="MYB-LIKE PROTEIN X ISOFORM X1"/>
    <property type="match status" value="1"/>
</dbReference>
<feature type="compositionally biased region" description="Basic and acidic residues" evidence="1">
    <location>
        <begin position="742"/>
        <end position="796"/>
    </location>
</feature>
<evidence type="ECO:0000256" key="1">
    <source>
        <dbReference type="SAM" id="MobiDB-lite"/>
    </source>
</evidence>
<feature type="region of interest" description="Disordered" evidence="1">
    <location>
        <begin position="1426"/>
        <end position="1446"/>
    </location>
</feature>
<gene>
    <name evidence="2" type="ORF">M9Y10_001069</name>
</gene>